<dbReference type="InterPro" id="IPR032710">
    <property type="entry name" value="NTF2-like_dom_sf"/>
</dbReference>
<gene>
    <name evidence="2" type="ORF">Q4610_16780</name>
</gene>
<dbReference type="Pfam" id="PF13577">
    <property type="entry name" value="SnoaL_4"/>
    <property type="match status" value="1"/>
</dbReference>
<organism evidence="2 3">
    <name type="scientific">Sphingobium cyanobacteriorum</name>
    <dbReference type="NCBI Taxonomy" id="3063954"/>
    <lineage>
        <taxon>Bacteria</taxon>
        <taxon>Pseudomonadati</taxon>
        <taxon>Pseudomonadota</taxon>
        <taxon>Alphaproteobacteria</taxon>
        <taxon>Sphingomonadales</taxon>
        <taxon>Sphingomonadaceae</taxon>
        <taxon>Sphingobium</taxon>
    </lineage>
</organism>
<dbReference type="Gene3D" id="3.10.450.50">
    <property type="match status" value="1"/>
</dbReference>
<protein>
    <submittedName>
        <fullName evidence="2">Nuclear transport factor 2 family protein</fullName>
    </submittedName>
</protein>
<sequence>MILAGDDDPVEHRLAALECRVRDLEDRQAIYQLVASYGLAADGMSREGLERLWAPDGRYDTEHHIFEGAQAVGAIVEDPMHLGFVEPGCAHVMSLPHVTVTGNSAVATNYSRVYLRSGEEWRVVRVAANRWELTRDEAGLWRVDRRINRLLDGTAESRALLAQGLCIAQ</sequence>
<feature type="domain" description="SnoaL-like" evidence="1">
    <location>
        <begin position="22"/>
        <end position="146"/>
    </location>
</feature>
<comment type="caution">
    <text evidence="2">The sequence shown here is derived from an EMBL/GenBank/DDBJ whole genome shotgun (WGS) entry which is preliminary data.</text>
</comment>
<dbReference type="RefSeq" id="WP_304537123.1">
    <property type="nucleotide sequence ID" value="NZ_JAUQOM010000010.1"/>
</dbReference>
<reference evidence="2" key="1">
    <citation type="submission" date="2023-07" db="EMBL/GenBank/DDBJ databases">
        <title>Bacterial whole genome sequence for Sphingobium sp. HBC34.</title>
        <authorList>
            <person name="Le V."/>
            <person name="Ko S.-R."/>
            <person name="Ahn C.-Y."/>
            <person name="Oh H.-M."/>
        </authorList>
    </citation>
    <scope>NUCLEOTIDE SEQUENCE</scope>
    <source>
        <strain evidence="2">HBC34</strain>
    </source>
</reference>
<evidence type="ECO:0000313" key="2">
    <source>
        <dbReference type="EMBL" id="MDO7836704.1"/>
    </source>
</evidence>
<dbReference type="EMBL" id="JAUQOM010000010">
    <property type="protein sequence ID" value="MDO7836704.1"/>
    <property type="molecule type" value="Genomic_DNA"/>
</dbReference>
<proteinExistence type="predicted"/>
<accession>A0ABT8ZQ80</accession>
<evidence type="ECO:0000313" key="3">
    <source>
        <dbReference type="Proteomes" id="UP001176471"/>
    </source>
</evidence>
<dbReference type="Proteomes" id="UP001176471">
    <property type="component" value="Unassembled WGS sequence"/>
</dbReference>
<dbReference type="InterPro" id="IPR037401">
    <property type="entry name" value="SnoaL-like"/>
</dbReference>
<keyword evidence="3" id="KW-1185">Reference proteome</keyword>
<name>A0ABT8ZQ80_9SPHN</name>
<evidence type="ECO:0000259" key="1">
    <source>
        <dbReference type="Pfam" id="PF13577"/>
    </source>
</evidence>
<dbReference type="SUPFAM" id="SSF54427">
    <property type="entry name" value="NTF2-like"/>
    <property type="match status" value="1"/>
</dbReference>